<dbReference type="CDD" id="cd12156">
    <property type="entry name" value="HPPR"/>
    <property type="match status" value="1"/>
</dbReference>
<sequence length="310" mass="32810">MKPPLLVLIHLSEESTATIAAHYDILYAPDRQRRDEMIAGPARKVAVVLTNGSTGLTADEMRTLSHLQLVCALGAGVENIDAAHAQAHGIAIASGAGTNEDCVADHAMGLLLAIVRNIPVLDRYTRDGGWRETIPLQPQLAGKRVGIVGMGNIGKKIARRAAAFDADIAYCNRKKRDDVDYHYFPDVAQLAGWADCLIVAAPGGAQTRHLINARVLEELGPHGYLVNIGRGSVVDTEALAAALAAGRVAGAGLDVYEGEPKPPAALIGLPNVVLTPHVAGWSPEAISASVRQFLRNCEEHFAAAEPVVRA</sequence>
<dbReference type="Proteomes" id="UP001260715">
    <property type="component" value="Unassembled WGS sequence"/>
</dbReference>
<evidence type="ECO:0000313" key="6">
    <source>
        <dbReference type="EMBL" id="MDR6582709.1"/>
    </source>
</evidence>
<keyword evidence="2" id="KW-0520">NAD</keyword>
<keyword evidence="1 3" id="KW-0560">Oxidoreductase</keyword>
<dbReference type="InterPro" id="IPR006140">
    <property type="entry name" value="D-isomer_DH_NAD-bd"/>
</dbReference>
<evidence type="ECO:0000256" key="1">
    <source>
        <dbReference type="ARBA" id="ARBA00023002"/>
    </source>
</evidence>
<feature type="domain" description="D-isomer specific 2-hydroxyacid dehydrogenase catalytic" evidence="4">
    <location>
        <begin position="10"/>
        <end position="303"/>
    </location>
</feature>
<dbReference type="PANTHER" id="PTHR10996:SF178">
    <property type="entry name" value="2-HYDROXYACID DEHYDROGENASE YGL185C-RELATED"/>
    <property type="match status" value="1"/>
</dbReference>
<dbReference type="RefSeq" id="WP_102664710.1">
    <property type="nucleotide sequence ID" value="NZ_JAVDSJ010000001.1"/>
</dbReference>
<proteinExistence type="inferred from homology"/>
<protein>
    <submittedName>
        <fullName evidence="6">Lactate dehydrogenase-like 2-hydroxyacid dehydrogenase</fullName>
    </submittedName>
</protein>
<reference evidence="6 7" key="1">
    <citation type="submission" date="2023-07" db="EMBL/GenBank/DDBJ databases">
        <title>Sorghum-associated microbial communities from plants grown in Nebraska, USA.</title>
        <authorList>
            <person name="Schachtman D."/>
        </authorList>
    </citation>
    <scope>NUCLEOTIDE SEQUENCE [LARGE SCALE GENOMIC DNA]</scope>
    <source>
        <strain evidence="6 7">596</strain>
    </source>
</reference>
<dbReference type="InterPro" id="IPR006139">
    <property type="entry name" value="D-isomer_2_OHA_DH_cat_dom"/>
</dbReference>
<dbReference type="InterPro" id="IPR050223">
    <property type="entry name" value="D-isomer_2-hydroxyacid_DH"/>
</dbReference>
<evidence type="ECO:0000259" key="5">
    <source>
        <dbReference type="Pfam" id="PF02826"/>
    </source>
</evidence>
<feature type="domain" description="D-isomer specific 2-hydroxyacid dehydrogenase NAD-binding" evidence="5">
    <location>
        <begin position="108"/>
        <end position="279"/>
    </location>
</feature>
<evidence type="ECO:0000313" key="7">
    <source>
        <dbReference type="Proteomes" id="UP001260715"/>
    </source>
</evidence>
<accession>A0ABU1PA69</accession>
<dbReference type="Pfam" id="PF02826">
    <property type="entry name" value="2-Hacid_dh_C"/>
    <property type="match status" value="1"/>
</dbReference>
<evidence type="ECO:0000259" key="4">
    <source>
        <dbReference type="Pfam" id="PF00389"/>
    </source>
</evidence>
<dbReference type="Gene3D" id="3.40.50.720">
    <property type="entry name" value="NAD(P)-binding Rossmann-like Domain"/>
    <property type="match status" value="2"/>
</dbReference>
<dbReference type="SUPFAM" id="SSF52283">
    <property type="entry name" value="Formate/glycerate dehydrogenase catalytic domain-like"/>
    <property type="match status" value="1"/>
</dbReference>
<dbReference type="Pfam" id="PF00389">
    <property type="entry name" value="2-Hacid_dh"/>
    <property type="match status" value="1"/>
</dbReference>
<dbReference type="SUPFAM" id="SSF51735">
    <property type="entry name" value="NAD(P)-binding Rossmann-fold domains"/>
    <property type="match status" value="1"/>
</dbReference>
<dbReference type="InterPro" id="IPR036291">
    <property type="entry name" value="NAD(P)-bd_dom_sf"/>
</dbReference>
<evidence type="ECO:0000256" key="3">
    <source>
        <dbReference type="RuleBase" id="RU003719"/>
    </source>
</evidence>
<name>A0ABU1PA69_9BURK</name>
<comment type="similarity">
    <text evidence="3">Belongs to the D-isomer specific 2-hydroxyacid dehydrogenase family.</text>
</comment>
<dbReference type="PANTHER" id="PTHR10996">
    <property type="entry name" value="2-HYDROXYACID DEHYDROGENASE-RELATED"/>
    <property type="match status" value="1"/>
</dbReference>
<dbReference type="EMBL" id="JAVDSJ010000001">
    <property type="protein sequence ID" value="MDR6582709.1"/>
    <property type="molecule type" value="Genomic_DNA"/>
</dbReference>
<evidence type="ECO:0000256" key="2">
    <source>
        <dbReference type="ARBA" id="ARBA00023027"/>
    </source>
</evidence>
<keyword evidence="7" id="KW-1185">Reference proteome</keyword>
<comment type="caution">
    <text evidence="6">The sequence shown here is derived from an EMBL/GenBank/DDBJ whole genome shotgun (WGS) entry which is preliminary data.</text>
</comment>
<organism evidence="6 7">
    <name type="scientific">Herbaspirillum frisingense</name>
    <dbReference type="NCBI Taxonomy" id="92645"/>
    <lineage>
        <taxon>Bacteria</taxon>
        <taxon>Pseudomonadati</taxon>
        <taxon>Pseudomonadota</taxon>
        <taxon>Betaproteobacteria</taxon>
        <taxon>Burkholderiales</taxon>
        <taxon>Oxalobacteraceae</taxon>
        <taxon>Herbaspirillum</taxon>
    </lineage>
</organism>
<gene>
    <name evidence="6" type="ORF">J2W50_000884</name>
</gene>